<sequence length="369" mass="42201">MVHLNETHDPSNLQSIQPDNQSNYQMCIVDSADNCDDNIEYSDSICDADANKSIQIPAKQSDNQPNCQIFIVGSEDNCDKNIEYSDNICAADANKSIQIPDKQSDIADLNQPQKAYKPTLARTKSILNIRWLLEEGLKVQSSDSFESHSVYEDVVFFNEKNLTNEDRWALFINDVNFSIIDKYNKEDRIDSDYESGSSSDSCIMYTKFNEDRIKSYQIHSIMAGNNFFGNIYKNSESVKNILVFLKGLKRLCVHQENTPRFWFKNLELAEKNHLSKLAAAGVPNFLRTQIWVFMLYSSVGTSLIDIDTSIDEVTDIRKQIINVLTSRRFPTLHAHFRTFMNEKDTNSSSPEYRWASNYPLSMSLGHALA</sequence>
<evidence type="ECO:0000313" key="1">
    <source>
        <dbReference type="EMBL" id="PVU95482.1"/>
    </source>
</evidence>
<dbReference type="Proteomes" id="UP000245383">
    <property type="component" value="Unassembled WGS sequence"/>
</dbReference>
<protein>
    <submittedName>
        <fullName evidence="1">Uncharacterized protein</fullName>
    </submittedName>
</protein>
<dbReference type="AlphaFoldDB" id="A0A2T9YT05"/>
<organism evidence="1 2">
    <name type="scientific">Smittium simulii</name>
    <dbReference type="NCBI Taxonomy" id="133385"/>
    <lineage>
        <taxon>Eukaryota</taxon>
        <taxon>Fungi</taxon>
        <taxon>Fungi incertae sedis</taxon>
        <taxon>Zoopagomycota</taxon>
        <taxon>Kickxellomycotina</taxon>
        <taxon>Harpellomycetes</taxon>
        <taxon>Harpellales</taxon>
        <taxon>Legeriomycetaceae</taxon>
        <taxon>Smittium</taxon>
    </lineage>
</organism>
<dbReference type="EMBL" id="MBFR01000055">
    <property type="protein sequence ID" value="PVU95482.1"/>
    <property type="molecule type" value="Genomic_DNA"/>
</dbReference>
<comment type="caution">
    <text evidence="1">The sequence shown here is derived from an EMBL/GenBank/DDBJ whole genome shotgun (WGS) entry which is preliminary data.</text>
</comment>
<name>A0A2T9YT05_9FUNG</name>
<reference evidence="1 2" key="1">
    <citation type="journal article" date="2018" name="MBio">
        <title>Comparative Genomics Reveals the Core Gene Toolbox for the Fungus-Insect Symbiosis.</title>
        <authorList>
            <person name="Wang Y."/>
            <person name="Stata M."/>
            <person name="Wang W."/>
            <person name="Stajich J.E."/>
            <person name="White M.M."/>
            <person name="Moncalvo J.M."/>
        </authorList>
    </citation>
    <scope>NUCLEOTIDE SEQUENCE [LARGE SCALE GENOMIC DNA]</scope>
    <source>
        <strain evidence="1 2">SWE-8-4</strain>
    </source>
</reference>
<accession>A0A2T9YT05</accession>
<keyword evidence="2" id="KW-1185">Reference proteome</keyword>
<proteinExistence type="predicted"/>
<gene>
    <name evidence="1" type="ORF">BB561_001795</name>
</gene>
<evidence type="ECO:0000313" key="2">
    <source>
        <dbReference type="Proteomes" id="UP000245383"/>
    </source>
</evidence>